<dbReference type="SUPFAM" id="SSF52972">
    <property type="entry name" value="ITPase-like"/>
    <property type="match status" value="1"/>
</dbReference>
<dbReference type="GO" id="GO:0036222">
    <property type="term" value="F:XTP diphosphatase activity"/>
    <property type="evidence" value="ECO:0007669"/>
    <property type="project" value="UniProtKB-UniRule"/>
</dbReference>
<proteinExistence type="inferred from homology"/>
<dbReference type="GO" id="GO:0005829">
    <property type="term" value="C:cytosol"/>
    <property type="evidence" value="ECO:0007669"/>
    <property type="project" value="TreeGrafter"/>
</dbReference>
<evidence type="ECO:0000256" key="2">
    <source>
        <dbReference type="ARBA" id="ARBA00011738"/>
    </source>
</evidence>
<evidence type="ECO:0000256" key="4">
    <source>
        <dbReference type="ARBA" id="ARBA00022741"/>
    </source>
</evidence>
<evidence type="ECO:0000256" key="6">
    <source>
        <dbReference type="ARBA" id="ARBA00022842"/>
    </source>
</evidence>
<dbReference type="GO" id="GO:0017111">
    <property type="term" value="F:ribonucleoside triphosphate phosphatase activity"/>
    <property type="evidence" value="ECO:0007669"/>
    <property type="project" value="InterPro"/>
</dbReference>
<keyword evidence="7 10" id="KW-0546">Nucleotide metabolism</keyword>
<comment type="catalytic activity">
    <reaction evidence="9 10">
        <text>XTP + H2O = XMP + diphosphate + H(+)</text>
        <dbReference type="Rhea" id="RHEA:28610"/>
        <dbReference type="ChEBI" id="CHEBI:15377"/>
        <dbReference type="ChEBI" id="CHEBI:15378"/>
        <dbReference type="ChEBI" id="CHEBI:33019"/>
        <dbReference type="ChEBI" id="CHEBI:57464"/>
        <dbReference type="ChEBI" id="CHEBI:61314"/>
        <dbReference type="EC" id="3.6.1.66"/>
    </reaction>
</comment>
<dbReference type="InterPro" id="IPR020922">
    <property type="entry name" value="dITP/XTP_pyrophosphatase"/>
</dbReference>
<comment type="cofactor">
    <cofactor evidence="10">
        <name>Mg(2+)</name>
        <dbReference type="ChEBI" id="CHEBI:18420"/>
    </cofactor>
    <text evidence="10">Binds 1 Mg(2+) ion per subunit.</text>
</comment>
<evidence type="ECO:0000256" key="1">
    <source>
        <dbReference type="ARBA" id="ARBA00008023"/>
    </source>
</evidence>
<dbReference type="EC" id="3.6.1.66" evidence="10"/>
<dbReference type="GO" id="GO:0009146">
    <property type="term" value="P:purine nucleoside triphosphate catabolic process"/>
    <property type="evidence" value="ECO:0007669"/>
    <property type="project" value="UniProtKB-UniRule"/>
</dbReference>
<evidence type="ECO:0000313" key="12">
    <source>
        <dbReference type="EMBL" id="ADE10645.1"/>
    </source>
</evidence>
<dbReference type="OrthoDB" id="9807456at2"/>
<dbReference type="KEGG" id="slt:Slit_0404"/>
<feature type="binding site" evidence="10">
    <location>
        <begin position="181"/>
        <end position="182"/>
    </location>
    <ligand>
        <name>substrate</name>
    </ligand>
</feature>
<dbReference type="Pfam" id="PF01725">
    <property type="entry name" value="Ham1p_like"/>
    <property type="match status" value="1"/>
</dbReference>
<keyword evidence="13" id="KW-1185">Reference proteome</keyword>
<dbReference type="InterPro" id="IPR029001">
    <property type="entry name" value="ITPase-like_fam"/>
</dbReference>
<dbReference type="FunFam" id="3.90.950.10:FF:000001">
    <property type="entry name" value="dITP/XTP pyrophosphatase"/>
    <property type="match status" value="1"/>
</dbReference>
<dbReference type="HOGENOM" id="CLU_082080_0_3_4"/>
<protein>
    <recommendedName>
        <fullName evidence="10">dITP/XTP pyrophosphatase</fullName>
        <ecNumber evidence="10">3.6.1.66</ecNumber>
    </recommendedName>
    <alternativeName>
        <fullName evidence="10">Non-canonical purine NTP pyrophosphatase</fullName>
    </alternativeName>
    <alternativeName>
        <fullName evidence="10">Non-standard purine NTP pyrophosphatase</fullName>
    </alternativeName>
    <alternativeName>
        <fullName evidence="10">Nucleoside-triphosphate diphosphatase</fullName>
    </alternativeName>
    <alternativeName>
        <fullName evidence="10">Nucleoside-triphosphate pyrophosphatase</fullName>
        <shortName evidence="10">NTPase</shortName>
    </alternativeName>
</protein>
<comment type="catalytic activity">
    <reaction evidence="8 10">
        <text>dITP + H2O = dIMP + diphosphate + H(+)</text>
        <dbReference type="Rhea" id="RHEA:28342"/>
        <dbReference type="ChEBI" id="CHEBI:15377"/>
        <dbReference type="ChEBI" id="CHEBI:15378"/>
        <dbReference type="ChEBI" id="CHEBI:33019"/>
        <dbReference type="ChEBI" id="CHEBI:61194"/>
        <dbReference type="ChEBI" id="CHEBI:61382"/>
        <dbReference type="EC" id="3.6.1.66"/>
    </reaction>
</comment>
<evidence type="ECO:0000256" key="3">
    <source>
        <dbReference type="ARBA" id="ARBA00022723"/>
    </source>
</evidence>
<feature type="active site" description="Proton acceptor" evidence="10">
    <location>
        <position position="69"/>
    </location>
</feature>
<evidence type="ECO:0000256" key="10">
    <source>
        <dbReference type="HAMAP-Rule" id="MF_01405"/>
    </source>
</evidence>
<feature type="binding site" evidence="10">
    <location>
        <position position="69"/>
    </location>
    <ligand>
        <name>Mg(2+)</name>
        <dbReference type="ChEBI" id="CHEBI:18420"/>
    </ligand>
</feature>
<sequence>MEKLVIASNNPGKLREFEKMLAPLGIEVLTQAQLGISEAEEPHCTFVENALAKARHVSRASGLPALADDSGICVEALGGAPGVLSARYAGNNPKSDRRNNDRLLQDMQGVTDRRAHYYCVLVLVRHADDPQPVIAEGEWWGEIAHEERGDGGFGYDPMFWLPEFGKMSAELTHDEKAQISHRAKALKVLLEKLKLKH</sequence>
<dbReference type="GO" id="GO:0036220">
    <property type="term" value="F:ITP diphosphatase activity"/>
    <property type="evidence" value="ECO:0007669"/>
    <property type="project" value="UniProtKB-UniRule"/>
</dbReference>
<dbReference type="EMBL" id="CP001965">
    <property type="protein sequence ID" value="ADE10645.1"/>
    <property type="molecule type" value="Genomic_DNA"/>
</dbReference>
<keyword evidence="4 10" id="KW-0547">Nucleotide-binding</keyword>
<accession>D5CM31</accession>
<comment type="subunit">
    <text evidence="2 10">Homodimer.</text>
</comment>
<dbReference type="PANTHER" id="PTHR11067:SF9">
    <property type="entry name" value="INOSINE TRIPHOSPHATE PYROPHOSPHATASE"/>
    <property type="match status" value="1"/>
</dbReference>
<evidence type="ECO:0000256" key="8">
    <source>
        <dbReference type="ARBA" id="ARBA00051875"/>
    </source>
</evidence>
<gene>
    <name evidence="12" type="ordered locus">Slit_0404</name>
</gene>
<keyword evidence="5 10" id="KW-0378">Hydrolase</keyword>
<keyword evidence="6 10" id="KW-0460">Magnesium</keyword>
<name>D5CM31_SIDLE</name>
<dbReference type="GO" id="GO:0035870">
    <property type="term" value="F:dITP diphosphatase activity"/>
    <property type="evidence" value="ECO:0007669"/>
    <property type="project" value="UniProtKB-UniRule"/>
</dbReference>
<feature type="binding site" evidence="10">
    <location>
        <position position="70"/>
    </location>
    <ligand>
        <name>substrate</name>
    </ligand>
</feature>
<evidence type="ECO:0000313" key="13">
    <source>
        <dbReference type="Proteomes" id="UP000001625"/>
    </source>
</evidence>
<dbReference type="GO" id="GO:0000166">
    <property type="term" value="F:nucleotide binding"/>
    <property type="evidence" value="ECO:0007669"/>
    <property type="project" value="UniProtKB-KW"/>
</dbReference>
<dbReference type="GO" id="GO:0009117">
    <property type="term" value="P:nucleotide metabolic process"/>
    <property type="evidence" value="ECO:0007669"/>
    <property type="project" value="UniProtKB-KW"/>
</dbReference>
<reference evidence="12 13" key="1">
    <citation type="submission" date="2010-03" db="EMBL/GenBank/DDBJ databases">
        <title>Complete sequence of Sideroxydans lithotrophicus ES-1.</title>
        <authorList>
            <consortium name="US DOE Joint Genome Institute"/>
            <person name="Lucas S."/>
            <person name="Copeland A."/>
            <person name="Lapidus A."/>
            <person name="Cheng J.-F."/>
            <person name="Bruce D."/>
            <person name="Goodwin L."/>
            <person name="Pitluck S."/>
            <person name="Munk A.C."/>
            <person name="Detter J.C."/>
            <person name="Han C."/>
            <person name="Tapia R."/>
            <person name="Larimer F."/>
            <person name="Land M."/>
            <person name="Hauser L."/>
            <person name="Kyrpides N."/>
            <person name="Ivanova N."/>
            <person name="Emerson D."/>
            <person name="Woyke T."/>
        </authorList>
    </citation>
    <scope>NUCLEOTIDE SEQUENCE [LARGE SCALE GENOMIC DNA]</scope>
    <source>
        <strain evidence="12 13">ES-1</strain>
    </source>
</reference>
<dbReference type="CDD" id="cd00515">
    <property type="entry name" value="HAM1"/>
    <property type="match status" value="1"/>
</dbReference>
<feature type="binding site" evidence="10">
    <location>
        <position position="40"/>
    </location>
    <ligand>
        <name>Mg(2+)</name>
        <dbReference type="ChEBI" id="CHEBI:18420"/>
    </ligand>
</feature>
<comment type="catalytic activity">
    <reaction evidence="10">
        <text>ITP + H2O = IMP + diphosphate + H(+)</text>
        <dbReference type="Rhea" id="RHEA:29399"/>
        <dbReference type="ChEBI" id="CHEBI:15377"/>
        <dbReference type="ChEBI" id="CHEBI:15378"/>
        <dbReference type="ChEBI" id="CHEBI:33019"/>
        <dbReference type="ChEBI" id="CHEBI:58053"/>
        <dbReference type="ChEBI" id="CHEBI:61402"/>
        <dbReference type="EC" id="3.6.1.66"/>
    </reaction>
</comment>
<feature type="binding site" evidence="10">
    <location>
        <position position="176"/>
    </location>
    <ligand>
        <name>substrate</name>
    </ligand>
</feature>
<dbReference type="STRING" id="580332.Slit_0404"/>
<dbReference type="Proteomes" id="UP000001625">
    <property type="component" value="Chromosome"/>
</dbReference>
<comment type="similarity">
    <text evidence="1 10 11">Belongs to the HAM1 NTPase family.</text>
</comment>
<comment type="function">
    <text evidence="10">Pyrophosphatase that catalyzes the hydrolysis of nucleoside triphosphates to their monophosphate derivatives, with a high preference for the non-canonical purine nucleotides XTP (xanthosine triphosphate), dITP (deoxyinosine triphosphate) and ITP. Seems to function as a house-cleaning enzyme that removes non-canonical purine nucleotides from the nucleotide pool, thus preventing their incorporation into DNA/RNA and avoiding chromosomal lesions.</text>
</comment>
<dbReference type="Gene3D" id="3.90.950.10">
    <property type="match status" value="1"/>
</dbReference>
<dbReference type="NCBIfam" id="TIGR00042">
    <property type="entry name" value="RdgB/HAM1 family non-canonical purine NTP pyrophosphatase"/>
    <property type="match status" value="1"/>
</dbReference>
<dbReference type="eggNOG" id="COG0127">
    <property type="taxonomic scope" value="Bacteria"/>
</dbReference>
<dbReference type="HAMAP" id="MF_01405">
    <property type="entry name" value="Non_canon_purine_NTPase"/>
    <property type="match status" value="1"/>
</dbReference>
<evidence type="ECO:0000256" key="11">
    <source>
        <dbReference type="RuleBase" id="RU003781"/>
    </source>
</evidence>
<evidence type="ECO:0000256" key="5">
    <source>
        <dbReference type="ARBA" id="ARBA00022801"/>
    </source>
</evidence>
<evidence type="ECO:0000256" key="7">
    <source>
        <dbReference type="ARBA" id="ARBA00023080"/>
    </source>
</evidence>
<dbReference type="AlphaFoldDB" id="D5CM31"/>
<evidence type="ECO:0000256" key="9">
    <source>
        <dbReference type="ARBA" id="ARBA00052017"/>
    </source>
</evidence>
<dbReference type="InterPro" id="IPR002637">
    <property type="entry name" value="RdgB/HAM1"/>
</dbReference>
<dbReference type="GO" id="GO:0046872">
    <property type="term" value="F:metal ion binding"/>
    <property type="evidence" value="ECO:0007669"/>
    <property type="project" value="UniProtKB-KW"/>
</dbReference>
<dbReference type="RefSeq" id="WP_013028544.1">
    <property type="nucleotide sequence ID" value="NC_013959.1"/>
</dbReference>
<dbReference type="PANTHER" id="PTHR11067">
    <property type="entry name" value="INOSINE TRIPHOSPHATE PYROPHOSPHATASE/HAM1 PROTEIN"/>
    <property type="match status" value="1"/>
</dbReference>
<feature type="binding site" evidence="10">
    <location>
        <begin position="153"/>
        <end position="156"/>
    </location>
    <ligand>
        <name>substrate</name>
    </ligand>
</feature>
<keyword evidence="3 10" id="KW-0479">Metal-binding</keyword>
<organism evidence="12 13">
    <name type="scientific">Sideroxydans lithotrophicus (strain ES-1)</name>
    <dbReference type="NCBI Taxonomy" id="580332"/>
    <lineage>
        <taxon>Bacteria</taxon>
        <taxon>Pseudomonadati</taxon>
        <taxon>Pseudomonadota</taxon>
        <taxon>Betaproteobacteria</taxon>
        <taxon>Nitrosomonadales</taxon>
        <taxon>Gallionellaceae</taxon>
        <taxon>Sideroxydans</taxon>
    </lineage>
</organism>
<feature type="binding site" evidence="10">
    <location>
        <begin position="8"/>
        <end position="13"/>
    </location>
    <ligand>
        <name>substrate</name>
    </ligand>
</feature>